<dbReference type="SMART" id="SM00422">
    <property type="entry name" value="HTH_MERR"/>
    <property type="match status" value="1"/>
</dbReference>
<dbReference type="CDD" id="cd00592">
    <property type="entry name" value="HTH_MerR-like"/>
    <property type="match status" value="1"/>
</dbReference>
<keyword evidence="4" id="KW-1185">Reference proteome</keyword>
<dbReference type="PROSITE" id="PS50937">
    <property type="entry name" value="HTH_MERR_2"/>
    <property type="match status" value="1"/>
</dbReference>
<protein>
    <submittedName>
        <fullName evidence="3">MerR family transcriptional regulator</fullName>
    </submittedName>
</protein>
<reference evidence="3 4" key="1">
    <citation type="submission" date="2020-04" db="EMBL/GenBank/DDBJ databases">
        <title>MicrobeNet Type strains.</title>
        <authorList>
            <person name="Nicholson A.C."/>
        </authorList>
    </citation>
    <scope>NUCLEOTIDE SEQUENCE [LARGE SCALE GENOMIC DNA]</scope>
    <source>
        <strain evidence="3 4">DSM 45078</strain>
    </source>
</reference>
<dbReference type="AlphaFoldDB" id="A0A846XP66"/>
<evidence type="ECO:0000313" key="4">
    <source>
        <dbReference type="Proteomes" id="UP000565715"/>
    </source>
</evidence>
<comment type="caution">
    <text evidence="3">The sequence shown here is derived from an EMBL/GenBank/DDBJ whole genome shotgun (WGS) entry which is preliminary data.</text>
</comment>
<dbReference type="Pfam" id="PF00376">
    <property type="entry name" value="MerR"/>
    <property type="match status" value="1"/>
</dbReference>
<organism evidence="3 4">
    <name type="scientific">Nocardia speluncae</name>
    <dbReference type="NCBI Taxonomy" id="419477"/>
    <lineage>
        <taxon>Bacteria</taxon>
        <taxon>Bacillati</taxon>
        <taxon>Actinomycetota</taxon>
        <taxon>Actinomycetes</taxon>
        <taxon>Mycobacteriales</taxon>
        <taxon>Nocardiaceae</taxon>
        <taxon>Nocardia</taxon>
    </lineage>
</organism>
<proteinExistence type="predicted"/>
<dbReference type="Proteomes" id="UP000565715">
    <property type="component" value="Unassembled WGS sequence"/>
</dbReference>
<dbReference type="SUPFAM" id="SSF46955">
    <property type="entry name" value="Putative DNA-binding domain"/>
    <property type="match status" value="1"/>
</dbReference>
<gene>
    <name evidence="3" type="ORF">HGA13_20725</name>
</gene>
<dbReference type="EMBL" id="JAAXOO010000005">
    <property type="protein sequence ID" value="NKY35474.1"/>
    <property type="molecule type" value="Genomic_DNA"/>
</dbReference>
<keyword evidence="1" id="KW-0238">DNA-binding</keyword>
<dbReference type="Gene3D" id="1.10.1660.10">
    <property type="match status" value="1"/>
</dbReference>
<dbReference type="InterPro" id="IPR009061">
    <property type="entry name" value="DNA-bd_dom_put_sf"/>
</dbReference>
<evidence type="ECO:0000313" key="3">
    <source>
        <dbReference type="EMBL" id="NKY35474.1"/>
    </source>
</evidence>
<dbReference type="InterPro" id="IPR000551">
    <property type="entry name" value="MerR-type_HTH_dom"/>
</dbReference>
<feature type="domain" description="HTH merR-type" evidence="2">
    <location>
        <begin position="1"/>
        <end position="69"/>
    </location>
</feature>
<dbReference type="PANTHER" id="PTHR30204">
    <property type="entry name" value="REDOX-CYCLING DRUG-SENSING TRANSCRIPTIONAL ACTIVATOR SOXR"/>
    <property type="match status" value="1"/>
</dbReference>
<dbReference type="PRINTS" id="PR00040">
    <property type="entry name" value="HTHMERR"/>
</dbReference>
<dbReference type="GO" id="GO:0003677">
    <property type="term" value="F:DNA binding"/>
    <property type="evidence" value="ECO:0007669"/>
    <property type="project" value="UniProtKB-KW"/>
</dbReference>
<evidence type="ECO:0000259" key="2">
    <source>
        <dbReference type="PROSITE" id="PS50937"/>
    </source>
</evidence>
<name>A0A846XP66_9NOCA</name>
<dbReference type="InterPro" id="IPR047057">
    <property type="entry name" value="MerR_fam"/>
</dbReference>
<accession>A0A846XP66</accession>
<evidence type="ECO:0000256" key="1">
    <source>
        <dbReference type="ARBA" id="ARBA00023125"/>
    </source>
</evidence>
<dbReference type="PANTHER" id="PTHR30204:SF93">
    <property type="entry name" value="HTH MERR-TYPE DOMAIN-CONTAINING PROTEIN"/>
    <property type="match status" value="1"/>
</dbReference>
<sequence>MRISEIAEAAGTTPRAVRHYHRLGLLPEPVRPDNGYRDYGMAELTRLMRIRWLADNGLPLGAVAAVFANEHGASDTEDLRADLAALHDEITQRITQLTRKQAGVERMLAAVAAGRRLTALPDEVADAFDQARAQADEPERAALDQERDMLEVFALSGNTPAEMFAWFTRALADPATRTGYGRLLRGWQRLHGRPVAQSAALIEQLAQDIAGQLRQLDFDSVVAATADIPDGAPALSEDTLVPDPAQRRAVRRAMELLTDTGGGPS</sequence>
<dbReference type="GO" id="GO:0003700">
    <property type="term" value="F:DNA-binding transcription factor activity"/>
    <property type="evidence" value="ECO:0007669"/>
    <property type="project" value="InterPro"/>
</dbReference>
<dbReference type="RefSeq" id="WP_068041994.1">
    <property type="nucleotide sequence ID" value="NZ_JAAXOO010000005.1"/>
</dbReference>